<keyword evidence="1" id="KW-0472">Membrane</keyword>
<keyword evidence="1" id="KW-0812">Transmembrane</keyword>
<comment type="caution">
    <text evidence="2">The sequence shown here is derived from an EMBL/GenBank/DDBJ whole genome shotgun (WGS) entry which is preliminary data.</text>
</comment>
<dbReference type="AlphaFoldDB" id="A0A645IHJ2"/>
<name>A0A645IHJ2_9ZZZZ</name>
<keyword evidence="1" id="KW-1133">Transmembrane helix</keyword>
<dbReference type="EMBL" id="VSSQ01109518">
    <property type="protein sequence ID" value="MPN47774.1"/>
    <property type="molecule type" value="Genomic_DNA"/>
</dbReference>
<organism evidence="2">
    <name type="scientific">bioreactor metagenome</name>
    <dbReference type="NCBI Taxonomy" id="1076179"/>
    <lineage>
        <taxon>unclassified sequences</taxon>
        <taxon>metagenomes</taxon>
        <taxon>ecological metagenomes</taxon>
    </lineage>
</organism>
<sequence>MVAMFSNMVLLAIIVFAGIYTGAGSVMLNLAVAVVFIIVDAVMWKLISGWGTKKFLKIN</sequence>
<feature type="transmembrane region" description="Helical" evidence="1">
    <location>
        <begin position="27"/>
        <end position="47"/>
    </location>
</feature>
<accession>A0A645IHJ2</accession>
<gene>
    <name evidence="2" type="ORF">SDC9_195378</name>
</gene>
<proteinExistence type="predicted"/>
<evidence type="ECO:0000313" key="2">
    <source>
        <dbReference type="EMBL" id="MPN47774.1"/>
    </source>
</evidence>
<reference evidence="2" key="1">
    <citation type="submission" date="2019-08" db="EMBL/GenBank/DDBJ databases">
        <authorList>
            <person name="Kucharzyk K."/>
            <person name="Murdoch R.W."/>
            <person name="Higgins S."/>
            <person name="Loffler F."/>
        </authorList>
    </citation>
    <scope>NUCLEOTIDE SEQUENCE</scope>
</reference>
<evidence type="ECO:0000256" key="1">
    <source>
        <dbReference type="SAM" id="Phobius"/>
    </source>
</evidence>
<protein>
    <submittedName>
        <fullName evidence="2">Uncharacterized protein</fullName>
    </submittedName>
</protein>